<evidence type="ECO:0000256" key="7">
    <source>
        <dbReference type="SAM" id="Phobius"/>
    </source>
</evidence>
<keyword evidence="5 7" id="KW-1133">Transmembrane helix</keyword>
<comment type="subcellular location">
    <subcellularLocation>
        <location evidence="1">Cell membrane</location>
        <topology evidence="1">Multi-pass membrane protein</topology>
    </subcellularLocation>
</comment>
<dbReference type="PANTHER" id="PTHR43163">
    <property type="entry name" value="DIPEPTIDE TRANSPORT SYSTEM PERMEASE PROTEIN DPPB-RELATED"/>
    <property type="match status" value="1"/>
</dbReference>
<dbReference type="Pfam" id="PF00528">
    <property type="entry name" value="BPD_transp_1"/>
    <property type="match status" value="1"/>
</dbReference>
<evidence type="ECO:0000256" key="5">
    <source>
        <dbReference type="ARBA" id="ARBA00022989"/>
    </source>
</evidence>
<keyword evidence="4 7" id="KW-0812">Transmembrane</keyword>
<name>A0A6J6TRU3_9ZZZZ</name>
<reference evidence="9" key="1">
    <citation type="submission" date="2020-05" db="EMBL/GenBank/DDBJ databases">
        <authorList>
            <person name="Chiriac C."/>
            <person name="Salcher M."/>
            <person name="Ghai R."/>
            <person name="Kavagutti S V."/>
        </authorList>
    </citation>
    <scope>NUCLEOTIDE SEQUENCE</scope>
</reference>
<dbReference type="GO" id="GO:0055085">
    <property type="term" value="P:transmembrane transport"/>
    <property type="evidence" value="ECO:0007669"/>
    <property type="project" value="InterPro"/>
</dbReference>
<dbReference type="PANTHER" id="PTHR43163:SF6">
    <property type="entry name" value="DIPEPTIDE TRANSPORT SYSTEM PERMEASE PROTEIN DPPB-RELATED"/>
    <property type="match status" value="1"/>
</dbReference>
<organism evidence="9">
    <name type="scientific">freshwater metagenome</name>
    <dbReference type="NCBI Taxonomy" id="449393"/>
    <lineage>
        <taxon>unclassified sequences</taxon>
        <taxon>metagenomes</taxon>
        <taxon>ecological metagenomes</taxon>
    </lineage>
</organism>
<sequence length="87" mass="9477">MRNAAIPLVTTGALQIGALIAGSVVVENVFVLPGIGRLLLTSVMTREAITVQSLALVILMIILTMNLLMDVLYGVLDPRIRYRESRQ</sequence>
<dbReference type="InterPro" id="IPR000515">
    <property type="entry name" value="MetI-like"/>
</dbReference>
<evidence type="ECO:0000256" key="4">
    <source>
        <dbReference type="ARBA" id="ARBA00022692"/>
    </source>
</evidence>
<evidence type="ECO:0000256" key="1">
    <source>
        <dbReference type="ARBA" id="ARBA00004651"/>
    </source>
</evidence>
<evidence type="ECO:0000256" key="3">
    <source>
        <dbReference type="ARBA" id="ARBA00022475"/>
    </source>
</evidence>
<gene>
    <name evidence="9" type="ORF">UFOPK2816_00729</name>
</gene>
<feature type="transmembrane region" description="Helical" evidence="7">
    <location>
        <begin position="55"/>
        <end position="76"/>
    </location>
</feature>
<dbReference type="GO" id="GO:0005886">
    <property type="term" value="C:plasma membrane"/>
    <property type="evidence" value="ECO:0007669"/>
    <property type="project" value="UniProtKB-SubCell"/>
</dbReference>
<dbReference type="EMBL" id="CAEZZB010000085">
    <property type="protein sequence ID" value="CAB4749009.1"/>
    <property type="molecule type" value="Genomic_DNA"/>
</dbReference>
<feature type="domain" description="ABC transmembrane type-1" evidence="8">
    <location>
        <begin position="1"/>
        <end position="81"/>
    </location>
</feature>
<protein>
    <submittedName>
        <fullName evidence="9">Unannotated protein</fullName>
    </submittedName>
</protein>
<keyword evidence="2" id="KW-0813">Transport</keyword>
<evidence type="ECO:0000256" key="2">
    <source>
        <dbReference type="ARBA" id="ARBA00022448"/>
    </source>
</evidence>
<evidence type="ECO:0000256" key="6">
    <source>
        <dbReference type="ARBA" id="ARBA00023136"/>
    </source>
</evidence>
<accession>A0A6J6TRU3</accession>
<feature type="transmembrane region" description="Helical" evidence="7">
    <location>
        <begin position="12"/>
        <end position="35"/>
    </location>
</feature>
<evidence type="ECO:0000313" key="9">
    <source>
        <dbReference type="EMBL" id="CAB4749009.1"/>
    </source>
</evidence>
<keyword evidence="6 7" id="KW-0472">Membrane</keyword>
<evidence type="ECO:0000259" key="8">
    <source>
        <dbReference type="Pfam" id="PF00528"/>
    </source>
</evidence>
<proteinExistence type="predicted"/>
<dbReference type="AlphaFoldDB" id="A0A6J6TRU3"/>
<keyword evidence="3" id="KW-1003">Cell membrane</keyword>